<keyword evidence="1" id="KW-0378">Hydrolase</keyword>
<dbReference type="Proteomes" id="UP000814128">
    <property type="component" value="Unassembled WGS sequence"/>
</dbReference>
<dbReference type="EMBL" id="MU273586">
    <property type="protein sequence ID" value="KAI0031287.1"/>
    <property type="molecule type" value="Genomic_DNA"/>
</dbReference>
<reference evidence="1" key="2">
    <citation type="journal article" date="2022" name="New Phytol.">
        <title>Evolutionary transition to the ectomycorrhizal habit in the genomes of a hyperdiverse lineage of mushroom-forming fungi.</title>
        <authorList>
            <person name="Looney B."/>
            <person name="Miyauchi S."/>
            <person name="Morin E."/>
            <person name="Drula E."/>
            <person name="Courty P.E."/>
            <person name="Kohler A."/>
            <person name="Kuo A."/>
            <person name="LaButti K."/>
            <person name="Pangilinan J."/>
            <person name="Lipzen A."/>
            <person name="Riley R."/>
            <person name="Andreopoulos W."/>
            <person name="He G."/>
            <person name="Johnson J."/>
            <person name="Nolan M."/>
            <person name="Tritt A."/>
            <person name="Barry K.W."/>
            <person name="Grigoriev I.V."/>
            <person name="Nagy L.G."/>
            <person name="Hibbett D."/>
            <person name="Henrissat B."/>
            <person name="Matheny P.B."/>
            <person name="Labbe J."/>
            <person name="Martin F.M."/>
        </authorList>
    </citation>
    <scope>NUCLEOTIDE SEQUENCE</scope>
    <source>
        <strain evidence="1">EC-137</strain>
    </source>
</reference>
<protein>
    <submittedName>
        <fullName evidence="1">Alpha/Beta hydrolase protein</fullName>
    </submittedName>
</protein>
<evidence type="ECO:0000313" key="2">
    <source>
        <dbReference type="Proteomes" id="UP000814128"/>
    </source>
</evidence>
<organism evidence="1 2">
    <name type="scientific">Vararia minispora EC-137</name>
    <dbReference type="NCBI Taxonomy" id="1314806"/>
    <lineage>
        <taxon>Eukaryota</taxon>
        <taxon>Fungi</taxon>
        <taxon>Dikarya</taxon>
        <taxon>Basidiomycota</taxon>
        <taxon>Agaricomycotina</taxon>
        <taxon>Agaricomycetes</taxon>
        <taxon>Russulales</taxon>
        <taxon>Lachnocladiaceae</taxon>
        <taxon>Vararia</taxon>
    </lineage>
</organism>
<reference evidence="1" key="1">
    <citation type="submission" date="2021-02" db="EMBL/GenBank/DDBJ databases">
        <authorList>
            <consortium name="DOE Joint Genome Institute"/>
            <person name="Ahrendt S."/>
            <person name="Looney B.P."/>
            <person name="Miyauchi S."/>
            <person name="Morin E."/>
            <person name="Drula E."/>
            <person name="Courty P.E."/>
            <person name="Chicoki N."/>
            <person name="Fauchery L."/>
            <person name="Kohler A."/>
            <person name="Kuo A."/>
            <person name="Labutti K."/>
            <person name="Pangilinan J."/>
            <person name="Lipzen A."/>
            <person name="Riley R."/>
            <person name="Andreopoulos W."/>
            <person name="He G."/>
            <person name="Johnson J."/>
            <person name="Barry K.W."/>
            <person name="Grigoriev I.V."/>
            <person name="Nagy L."/>
            <person name="Hibbett D."/>
            <person name="Henrissat B."/>
            <person name="Matheny P.B."/>
            <person name="Labbe J."/>
            <person name="Martin F."/>
        </authorList>
    </citation>
    <scope>NUCLEOTIDE SEQUENCE</scope>
    <source>
        <strain evidence="1">EC-137</strain>
    </source>
</reference>
<proteinExistence type="predicted"/>
<accession>A0ACB8QHZ1</accession>
<evidence type="ECO:0000313" key="1">
    <source>
        <dbReference type="EMBL" id="KAI0031287.1"/>
    </source>
</evidence>
<name>A0ACB8QHZ1_9AGAM</name>
<comment type="caution">
    <text evidence="1">The sequence shown here is derived from an EMBL/GenBank/DDBJ whole genome shotgun (WGS) entry which is preliminary data.</text>
</comment>
<keyword evidence="2" id="KW-1185">Reference proteome</keyword>
<sequence>MEAIAAIQETAVPLILERTIAAFQQPHEKNRATIEAVPRRTFSFGPAERNKLDIYYPAPGVATAPVLVFIYGGGFMTGERALPPPALVFANVGAYFAARGFLVAVPDYTLLPAPFPLPAAEVHDAIAWIAAHADDIAAAVPDAPRLDATAIHTLGHSAGGCHLATAFLLPELAQPAAPAHTLVLSGAALDLAGSLAVSPPAVGAYFGGADVRARHPAGLLADAPAELLRALPRVVIVQAEREYEGLEERVQRFKALLEARMAEVGGGQGGWTEVPFVRAKGHNHISINLALATGEGEEWAEELIKVLRSS</sequence>
<gene>
    <name evidence="1" type="ORF">K488DRAFT_52427</name>
</gene>